<feature type="chain" id="PRO_5002509986" evidence="7">
    <location>
        <begin position="30"/>
        <end position="80"/>
    </location>
</feature>
<dbReference type="InterPro" id="IPR008176">
    <property type="entry name" value="Defensin_plant"/>
</dbReference>
<dbReference type="PROSITE" id="PS00940">
    <property type="entry name" value="GAMMA_THIONIN"/>
    <property type="match status" value="1"/>
</dbReference>
<keyword evidence="2" id="KW-0929">Antimicrobial</keyword>
<evidence type="ECO:0000256" key="1">
    <source>
        <dbReference type="ARBA" id="ARBA00006722"/>
    </source>
</evidence>
<dbReference type="PRINTS" id="PR00288">
    <property type="entry name" value="PUROTHIONIN"/>
</dbReference>
<sequence length="80" mass="8795">MKMERSVHLFSTVVVFVLVLLAPEMGVQTQMVAHARICESPSAKFKGICFSKSNCANICQTEGFVSGNCRVFKCICSKDC</sequence>
<accession>A0A0F6TMG2</accession>
<feature type="domain" description="Knottins-like" evidence="8">
    <location>
        <begin position="37"/>
        <end position="80"/>
    </location>
</feature>
<dbReference type="PANTHER" id="PTHR33147:SF39">
    <property type="entry name" value="DRO1 PROTEIN-RELATED"/>
    <property type="match status" value="1"/>
</dbReference>
<dbReference type="InterPro" id="IPR003614">
    <property type="entry name" value="Knottins"/>
</dbReference>
<feature type="signal peptide" evidence="7">
    <location>
        <begin position="1"/>
        <end position="29"/>
    </location>
</feature>
<dbReference type="Gene3D" id="3.30.30.10">
    <property type="entry name" value="Knottin, scorpion toxin-like"/>
    <property type="match status" value="1"/>
</dbReference>
<name>A0A0F6TMG2_9ROSI</name>
<evidence type="ECO:0000256" key="4">
    <source>
        <dbReference type="ARBA" id="ARBA00022729"/>
    </source>
</evidence>
<dbReference type="SMART" id="SM00505">
    <property type="entry name" value="Knot1"/>
    <property type="match status" value="1"/>
</dbReference>
<comment type="similarity">
    <text evidence="1">Belongs to the DEFL family.</text>
</comment>
<dbReference type="GO" id="GO:0031640">
    <property type="term" value="P:killing of cells of another organism"/>
    <property type="evidence" value="ECO:0007669"/>
    <property type="project" value="UniProtKB-KW"/>
</dbReference>
<dbReference type="EMBL" id="KP266540">
    <property type="protein sequence ID" value="AKE49474.1"/>
    <property type="molecule type" value="mRNA"/>
</dbReference>
<keyword evidence="3" id="KW-0295">Fungicide</keyword>
<evidence type="ECO:0000256" key="7">
    <source>
        <dbReference type="SAM" id="SignalP"/>
    </source>
</evidence>
<evidence type="ECO:0000256" key="2">
    <source>
        <dbReference type="ARBA" id="ARBA00022529"/>
    </source>
</evidence>
<evidence type="ECO:0000256" key="3">
    <source>
        <dbReference type="ARBA" id="ARBA00022577"/>
    </source>
</evidence>
<dbReference type="PANTHER" id="PTHR33147">
    <property type="entry name" value="DEFENSIN-LIKE PROTEIN 1"/>
    <property type="match status" value="1"/>
</dbReference>
<dbReference type="SUPFAM" id="SSF57095">
    <property type="entry name" value="Scorpion toxin-like"/>
    <property type="match status" value="1"/>
</dbReference>
<keyword evidence="5" id="KW-0611">Plant defense</keyword>
<evidence type="ECO:0000256" key="6">
    <source>
        <dbReference type="ARBA" id="ARBA00023157"/>
    </source>
</evidence>
<proteinExistence type="evidence at transcript level"/>
<protein>
    <submittedName>
        <fullName evidence="9">Plant defensin 1.2-like protein PDF1.2-2</fullName>
    </submittedName>
</protein>
<keyword evidence="4 7" id="KW-0732">Signal</keyword>
<dbReference type="InterPro" id="IPR036574">
    <property type="entry name" value="Scorpion_toxin-like_sf"/>
</dbReference>
<keyword evidence="6" id="KW-1015">Disulfide bond</keyword>
<organism evidence="9">
    <name type="scientific">Dimocarpus longan</name>
    <dbReference type="NCBI Taxonomy" id="128017"/>
    <lineage>
        <taxon>Eukaryota</taxon>
        <taxon>Viridiplantae</taxon>
        <taxon>Streptophyta</taxon>
        <taxon>Embryophyta</taxon>
        <taxon>Tracheophyta</taxon>
        <taxon>Spermatophyta</taxon>
        <taxon>Magnoliopsida</taxon>
        <taxon>eudicotyledons</taxon>
        <taxon>Gunneridae</taxon>
        <taxon>Pentapetalae</taxon>
        <taxon>rosids</taxon>
        <taxon>malvids</taxon>
        <taxon>Sapindales</taxon>
        <taxon>Sapindaceae</taxon>
        <taxon>Dimocarpus</taxon>
    </lineage>
</organism>
<evidence type="ECO:0000313" key="9">
    <source>
        <dbReference type="EMBL" id="AKE49474.1"/>
    </source>
</evidence>
<dbReference type="GO" id="GO:0050832">
    <property type="term" value="P:defense response to fungus"/>
    <property type="evidence" value="ECO:0007669"/>
    <property type="project" value="UniProtKB-KW"/>
</dbReference>
<dbReference type="Pfam" id="PF00304">
    <property type="entry name" value="Gamma-thionin"/>
    <property type="match status" value="1"/>
</dbReference>
<dbReference type="AlphaFoldDB" id="A0A0F6TMG2"/>
<evidence type="ECO:0000259" key="8">
    <source>
        <dbReference type="SMART" id="SM00505"/>
    </source>
</evidence>
<evidence type="ECO:0000256" key="5">
    <source>
        <dbReference type="ARBA" id="ARBA00022821"/>
    </source>
</evidence>
<reference evidence="9" key="1">
    <citation type="submission" date="2014-12" db="EMBL/GenBank/DDBJ databases">
        <title>Cloning and Analysis NBS Resistance Genes from Embryogenic Callus in Dimocarpus longan Lour.</title>
        <authorList>
            <person name="Ye W."/>
            <person name="Lin Y."/>
            <person name="Lai Z."/>
        </authorList>
    </citation>
    <scope>NUCLEOTIDE SEQUENCE</scope>
</reference>